<name>A0ABR7SS86_9ACTN</name>
<proteinExistence type="predicted"/>
<sequence>MGLLKVVSRSLDLREPPSNVPYCDEPHDSHAWRTVHSPDDVRLLRRDRAAAEERLRLDPEATEVTPEERQNWERIKVGRPWSDGPILGRR</sequence>
<gene>
    <name evidence="1" type="ORF">H9Y04_34495</name>
</gene>
<keyword evidence="2" id="KW-1185">Reference proteome</keyword>
<dbReference type="EMBL" id="JACTVJ010000020">
    <property type="protein sequence ID" value="MBC9717654.1"/>
    <property type="molecule type" value="Genomic_DNA"/>
</dbReference>
<evidence type="ECO:0000313" key="2">
    <source>
        <dbReference type="Proteomes" id="UP000642284"/>
    </source>
</evidence>
<protein>
    <submittedName>
        <fullName evidence="1">Uncharacterized protein</fullName>
    </submittedName>
</protein>
<dbReference type="RefSeq" id="WP_187818093.1">
    <property type="nucleotide sequence ID" value="NZ_JACTVJ010000020.1"/>
</dbReference>
<dbReference type="Proteomes" id="UP000642284">
    <property type="component" value="Unassembled WGS sequence"/>
</dbReference>
<reference evidence="1 2" key="1">
    <citation type="submission" date="2020-08" db="EMBL/GenBank/DDBJ databases">
        <title>Genemic of Streptomyces polyaspartic.</title>
        <authorList>
            <person name="Liu W."/>
        </authorList>
    </citation>
    <scope>NUCLEOTIDE SEQUENCE [LARGE SCALE GENOMIC DNA]</scope>
    <source>
        <strain evidence="1 2">TRM66268-LWL</strain>
    </source>
</reference>
<evidence type="ECO:0000313" key="1">
    <source>
        <dbReference type="EMBL" id="MBC9717654.1"/>
    </source>
</evidence>
<accession>A0ABR7SS86</accession>
<organism evidence="1 2">
    <name type="scientific">Streptomyces polyasparticus</name>
    <dbReference type="NCBI Taxonomy" id="2767826"/>
    <lineage>
        <taxon>Bacteria</taxon>
        <taxon>Bacillati</taxon>
        <taxon>Actinomycetota</taxon>
        <taxon>Actinomycetes</taxon>
        <taxon>Kitasatosporales</taxon>
        <taxon>Streptomycetaceae</taxon>
        <taxon>Streptomyces</taxon>
    </lineage>
</organism>
<comment type="caution">
    <text evidence="1">The sequence shown here is derived from an EMBL/GenBank/DDBJ whole genome shotgun (WGS) entry which is preliminary data.</text>
</comment>